<feature type="compositionally biased region" description="Acidic residues" evidence="1">
    <location>
        <begin position="7"/>
        <end position="20"/>
    </location>
</feature>
<sequence length="20" mass="2718">MKHWEHDPEEDWDDEDEYRR</sequence>
<evidence type="ECO:0000313" key="3">
    <source>
        <dbReference type="Proteomes" id="UP000024445"/>
    </source>
</evidence>
<dbReference type="KEGG" id="vg:19485105"/>
<proteinExistence type="predicted"/>
<evidence type="ECO:0000313" key="2">
    <source>
        <dbReference type="EMBL" id="AHY25469.1"/>
    </source>
</evidence>
<dbReference type="Proteomes" id="UP000024445">
    <property type="component" value="Segment"/>
</dbReference>
<organism evidence="2 3">
    <name type="scientific">Serratia phage PS2</name>
    <dbReference type="NCBI Taxonomy" id="1481112"/>
    <lineage>
        <taxon>Viruses</taxon>
        <taxon>Duplodnaviria</taxon>
        <taxon>Heunggongvirae</taxon>
        <taxon>Uroviricota</taxon>
        <taxon>Caudoviricetes</taxon>
        <taxon>Muldoonvirus</taxon>
        <taxon>Muldoonvirus PS2</taxon>
    </lineage>
</organism>
<evidence type="ECO:0000256" key="1">
    <source>
        <dbReference type="SAM" id="MobiDB-lite"/>
    </source>
</evidence>
<feature type="region of interest" description="Disordered" evidence="1">
    <location>
        <begin position="1"/>
        <end position="20"/>
    </location>
</feature>
<protein>
    <submittedName>
        <fullName evidence="2">Uncharacterized protein</fullName>
    </submittedName>
</protein>
<name>A0A023W549_9CAUD</name>
<dbReference type="RefSeq" id="YP_009030277.1">
    <property type="nucleotide sequence ID" value="NC_024121.1"/>
</dbReference>
<dbReference type="EMBL" id="KJ025957">
    <property type="protein sequence ID" value="AHY25469.1"/>
    <property type="molecule type" value="Genomic_DNA"/>
</dbReference>
<dbReference type="GeneID" id="19485105"/>
<gene>
    <name evidence="2" type="ORF">PS2_230</name>
</gene>
<reference evidence="2 3" key="1">
    <citation type="submission" date="2014-01" db="EMBL/GenBank/DDBJ databases">
        <authorList>
            <person name="Zhang G."/>
            <person name="Jin J."/>
            <person name="Li Z.J."/>
            <person name="Wang S.W."/>
            <person name="Chen S.J."/>
            <person name="Wang S.M."/>
            <person name="Wang X.T."/>
            <person name="Li Y.H."/>
            <person name="Wang J."/>
            <person name="Yang C.K."/>
            <person name="Wang L."/>
        </authorList>
    </citation>
    <scope>NUCLEOTIDE SEQUENCE [LARGE SCALE GENOMIC DNA]</scope>
</reference>
<accession>A0A023W549</accession>
<keyword evidence="3" id="KW-1185">Reference proteome</keyword>